<accession>A0ABN7UNT9</accession>
<sequence length="110" mass="12524">SRDFREVGILAKSDFGEVKILVIWDFGKFGILAETGFCRSQDFAVNPRFGGFEILVDSGFWQIQDFVKLGFGEVWIGEVGISEFQGCQDFDFGRRDYEYRDSGVNPKIGF</sequence>
<evidence type="ECO:0000313" key="1">
    <source>
        <dbReference type="EMBL" id="CAG8622740.1"/>
    </source>
</evidence>
<organism evidence="1 2">
    <name type="scientific">Gigaspora margarita</name>
    <dbReference type="NCBI Taxonomy" id="4874"/>
    <lineage>
        <taxon>Eukaryota</taxon>
        <taxon>Fungi</taxon>
        <taxon>Fungi incertae sedis</taxon>
        <taxon>Mucoromycota</taxon>
        <taxon>Glomeromycotina</taxon>
        <taxon>Glomeromycetes</taxon>
        <taxon>Diversisporales</taxon>
        <taxon>Gigasporaceae</taxon>
        <taxon>Gigaspora</taxon>
    </lineage>
</organism>
<reference evidence="1 2" key="1">
    <citation type="submission" date="2021-06" db="EMBL/GenBank/DDBJ databases">
        <authorList>
            <person name="Kallberg Y."/>
            <person name="Tangrot J."/>
            <person name="Rosling A."/>
        </authorList>
    </citation>
    <scope>NUCLEOTIDE SEQUENCE [LARGE SCALE GENOMIC DNA]</scope>
    <source>
        <strain evidence="1 2">120-4 pot B 10/14</strain>
    </source>
</reference>
<proteinExistence type="predicted"/>
<feature type="non-terminal residue" evidence="1">
    <location>
        <position position="1"/>
    </location>
</feature>
<name>A0ABN7UNT9_GIGMA</name>
<keyword evidence="2" id="KW-1185">Reference proteome</keyword>
<comment type="caution">
    <text evidence="1">The sequence shown here is derived from an EMBL/GenBank/DDBJ whole genome shotgun (WGS) entry which is preliminary data.</text>
</comment>
<dbReference type="Proteomes" id="UP000789901">
    <property type="component" value="Unassembled WGS sequence"/>
</dbReference>
<dbReference type="EMBL" id="CAJVQB010003958">
    <property type="protein sequence ID" value="CAG8622740.1"/>
    <property type="molecule type" value="Genomic_DNA"/>
</dbReference>
<gene>
    <name evidence="1" type="ORF">GMARGA_LOCUS7925</name>
</gene>
<evidence type="ECO:0000313" key="2">
    <source>
        <dbReference type="Proteomes" id="UP000789901"/>
    </source>
</evidence>
<protein>
    <submittedName>
        <fullName evidence="1">36549_t:CDS:1</fullName>
    </submittedName>
</protein>